<evidence type="ECO:0000256" key="1">
    <source>
        <dbReference type="SAM" id="Phobius"/>
    </source>
</evidence>
<keyword evidence="1" id="KW-1133">Transmembrane helix</keyword>
<keyword evidence="1" id="KW-0812">Transmembrane</keyword>
<gene>
    <name evidence="2" type="ORF">KYE_21204</name>
</gene>
<sequence>RRSGMKNRTQKVTMPLLTAVQSMCLIVMVILACLSGRKI</sequence>
<reference evidence="2 3" key="1">
    <citation type="journal article" date="2012" name="J. Bacteriol.">
        <title>Genome sequence of deep-sea manganese-oxidizing bacterium Marinobacter manganoxydans MnI7-9.</title>
        <authorList>
            <person name="Wang H."/>
            <person name="Li H."/>
            <person name="Shao Z."/>
            <person name="Liao S."/>
            <person name="Johnstone L."/>
            <person name="Rensing C."/>
            <person name="Wang G."/>
        </authorList>
    </citation>
    <scope>NUCLEOTIDE SEQUENCE [LARGE SCALE GENOMIC DNA]</scope>
    <source>
        <strain evidence="2 3">MnI7-9</strain>
    </source>
</reference>
<feature type="non-terminal residue" evidence="2">
    <location>
        <position position="1"/>
    </location>
</feature>
<keyword evidence="3" id="KW-1185">Reference proteome</keyword>
<name>G6YYR6_9GAMM</name>
<evidence type="ECO:0000313" key="3">
    <source>
        <dbReference type="Proteomes" id="UP000003208"/>
    </source>
</evidence>
<feature type="transmembrane region" description="Helical" evidence="1">
    <location>
        <begin position="12"/>
        <end position="34"/>
    </location>
</feature>
<proteinExistence type="predicted"/>
<dbReference type="Proteomes" id="UP000003208">
    <property type="component" value="Unassembled WGS sequence"/>
</dbReference>
<organism evidence="2 3">
    <name type="scientific">Marinobacter manganoxydans MnI7-9</name>
    <dbReference type="NCBI Taxonomy" id="1094979"/>
    <lineage>
        <taxon>Bacteria</taxon>
        <taxon>Pseudomonadati</taxon>
        <taxon>Pseudomonadota</taxon>
        <taxon>Gammaproteobacteria</taxon>
        <taxon>Pseudomonadales</taxon>
        <taxon>Marinobacteraceae</taxon>
        <taxon>Marinobacter</taxon>
    </lineage>
</organism>
<dbReference type="AlphaFoldDB" id="G6YYR6"/>
<dbReference type="EMBL" id="AGTR01000085">
    <property type="protein sequence ID" value="EHJ02869.1"/>
    <property type="molecule type" value="Genomic_DNA"/>
</dbReference>
<accession>G6YYR6</accession>
<evidence type="ECO:0000313" key="2">
    <source>
        <dbReference type="EMBL" id="EHJ02869.1"/>
    </source>
</evidence>
<protein>
    <submittedName>
        <fullName evidence="2">Uncharacterized protein</fullName>
    </submittedName>
</protein>
<keyword evidence="1" id="KW-0472">Membrane</keyword>